<feature type="compositionally biased region" description="Basic and acidic residues" evidence="1">
    <location>
        <begin position="65"/>
        <end position="74"/>
    </location>
</feature>
<evidence type="ECO:0000313" key="3">
    <source>
        <dbReference type="EMBL" id="ACO67371.1"/>
    </source>
</evidence>
<proteinExistence type="predicted"/>
<dbReference type="RefSeq" id="XP_002506113.1">
    <property type="nucleotide sequence ID" value="XM_002506067.1"/>
</dbReference>
<keyword evidence="2" id="KW-0812">Transmembrane</keyword>
<evidence type="ECO:0000256" key="2">
    <source>
        <dbReference type="SAM" id="Phobius"/>
    </source>
</evidence>
<dbReference type="KEGG" id="mis:MICPUN_109449"/>
<feature type="transmembrane region" description="Helical" evidence="2">
    <location>
        <begin position="103"/>
        <end position="126"/>
    </location>
</feature>
<dbReference type="InParanoid" id="C1EGR4"/>
<organism evidence="3 4">
    <name type="scientific">Micromonas commoda (strain RCC299 / NOUM17 / CCMP2709)</name>
    <name type="common">Picoplanktonic green alga</name>
    <dbReference type="NCBI Taxonomy" id="296587"/>
    <lineage>
        <taxon>Eukaryota</taxon>
        <taxon>Viridiplantae</taxon>
        <taxon>Chlorophyta</taxon>
        <taxon>Mamiellophyceae</taxon>
        <taxon>Mamiellales</taxon>
        <taxon>Mamiellaceae</taxon>
        <taxon>Micromonas</taxon>
    </lineage>
</organism>
<keyword evidence="4" id="KW-1185">Reference proteome</keyword>
<evidence type="ECO:0000256" key="1">
    <source>
        <dbReference type="SAM" id="MobiDB-lite"/>
    </source>
</evidence>
<dbReference type="GeneID" id="8248846"/>
<dbReference type="Proteomes" id="UP000002009">
    <property type="component" value="Chromosome 14"/>
</dbReference>
<dbReference type="OMA" id="IMADEFW"/>
<reference evidence="3 4" key="1">
    <citation type="journal article" date="2009" name="Science">
        <title>Green evolution and dynamic adaptations revealed by genomes of the marine picoeukaryotes Micromonas.</title>
        <authorList>
            <person name="Worden A.Z."/>
            <person name="Lee J.H."/>
            <person name="Mock T."/>
            <person name="Rouze P."/>
            <person name="Simmons M.P."/>
            <person name="Aerts A.L."/>
            <person name="Allen A.E."/>
            <person name="Cuvelier M.L."/>
            <person name="Derelle E."/>
            <person name="Everett M.V."/>
            <person name="Foulon E."/>
            <person name="Grimwood J."/>
            <person name="Gundlach H."/>
            <person name="Henrissat B."/>
            <person name="Napoli C."/>
            <person name="McDonald S.M."/>
            <person name="Parker M.S."/>
            <person name="Rombauts S."/>
            <person name="Salamov A."/>
            <person name="Von Dassow P."/>
            <person name="Badger J.H."/>
            <person name="Coutinho P.M."/>
            <person name="Demir E."/>
            <person name="Dubchak I."/>
            <person name="Gentemann C."/>
            <person name="Eikrem W."/>
            <person name="Gready J.E."/>
            <person name="John U."/>
            <person name="Lanier W."/>
            <person name="Lindquist E.A."/>
            <person name="Lucas S."/>
            <person name="Mayer K.F."/>
            <person name="Moreau H."/>
            <person name="Not F."/>
            <person name="Otillar R."/>
            <person name="Panaud O."/>
            <person name="Pangilinan J."/>
            <person name="Paulsen I."/>
            <person name="Piegu B."/>
            <person name="Poliakov A."/>
            <person name="Robbens S."/>
            <person name="Schmutz J."/>
            <person name="Toulza E."/>
            <person name="Wyss T."/>
            <person name="Zelensky A."/>
            <person name="Zhou K."/>
            <person name="Armbrust E.V."/>
            <person name="Bhattacharya D."/>
            <person name="Goodenough U.W."/>
            <person name="Van de Peer Y."/>
            <person name="Grigoriev I.V."/>
        </authorList>
    </citation>
    <scope>NUCLEOTIDE SEQUENCE [LARGE SCALE GENOMIC DNA]</scope>
    <source>
        <strain evidence="4">RCC299 / NOUM17</strain>
    </source>
</reference>
<protein>
    <submittedName>
        <fullName evidence="3">Uncharacterized protein</fullName>
    </submittedName>
</protein>
<dbReference type="AlphaFoldDB" id="C1EGR4"/>
<dbReference type="OrthoDB" id="10610039at2759"/>
<gene>
    <name evidence="3" type="ORF">MICPUN_109449</name>
</gene>
<feature type="region of interest" description="Disordered" evidence="1">
    <location>
        <begin position="1"/>
        <end position="74"/>
    </location>
</feature>
<name>C1EGR4_MICCC</name>
<keyword evidence="2" id="KW-1133">Transmembrane helix</keyword>
<keyword evidence="2" id="KW-0472">Membrane</keyword>
<sequence length="204" mass="23561">MGPPPGPPGGGAKLRRGTTGIAKPKIPALQQRQRRAYHDTGLGKGKSTAATKEYEGTKNARAKKVARDERRDRERARARLERDADFAEMSDTMMDYLEDEFTSVFLAILYAFSIVFFILAIVSRWYGSRKPIWGWIIGLSVPWFMVTTAYLIEPRMERWTVDGITKFYFRLQELSRSDAATVHETLEKWWEWRKVQKPPRVFGV</sequence>
<accession>C1EGR4</accession>
<evidence type="ECO:0000313" key="4">
    <source>
        <dbReference type="Proteomes" id="UP000002009"/>
    </source>
</evidence>
<dbReference type="EMBL" id="CP001332">
    <property type="protein sequence ID" value="ACO67371.1"/>
    <property type="molecule type" value="Genomic_DNA"/>
</dbReference>
<feature type="transmembrane region" description="Helical" evidence="2">
    <location>
        <begin position="132"/>
        <end position="152"/>
    </location>
</feature>